<feature type="domain" description="Fumarylacetoacetase-like C-terminal" evidence="3">
    <location>
        <begin position="73"/>
        <end position="285"/>
    </location>
</feature>
<dbReference type="InterPro" id="IPR011234">
    <property type="entry name" value="Fumarylacetoacetase-like_C"/>
</dbReference>
<dbReference type="Gene3D" id="3.90.850.10">
    <property type="entry name" value="Fumarylacetoacetase-like, C-terminal domain"/>
    <property type="match status" value="1"/>
</dbReference>
<keyword evidence="4" id="KW-0378">Hydrolase</keyword>
<dbReference type="RefSeq" id="WP_344711537.1">
    <property type="nucleotide sequence ID" value="NZ_BAAAWH010000001.1"/>
</dbReference>
<keyword evidence="2" id="KW-0479">Metal-binding</keyword>
<sequence>MRIANLSGRAVLIHQGHAVDIAGASSGRFGPAPRAIFDAWDEFTHWSASTELPVGDEFDPAALGPPIPDPRQIFAIGLNYRDHADEAGLAYPEHIVVFTKFASSLAGPEAKVTLPSAFVDFETELVVVVGSESHRLRSLEDARLAIAGYAVGQDYSERAVQLRGPVPQFSLGKSYPAFAPFGPAVVTRDELGDPDSLRITARITGPTAEAQGASPFTLQDGSTADLIFSVEQVIHDLSQVVTLYPGDLIFTGTPAGVGGTRGIFLQPGDRLISTIDGIGSLDNRFIDGAGPDSR</sequence>
<evidence type="ECO:0000313" key="4">
    <source>
        <dbReference type="EMBL" id="MFB9644741.1"/>
    </source>
</evidence>
<dbReference type="InterPro" id="IPR051121">
    <property type="entry name" value="FAH"/>
</dbReference>
<keyword evidence="5" id="KW-1185">Reference proteome</keyword>
<evidence type="ECO:0000256" key="1">
    <source>
        <dbReference type="ARBA" id="ARBA00010211"/>
    </source>
</evidence>
<organism evidence="4 5">
    <name type="scientific">Microbacterium terregens</name>
    <dbReference type="NCBI Taxonomy" id="69363"/>
    <lineage>
        <taxon>Bacteria</taxon>
        <taxon>Bacillati</taxon>
        <taxon>Actinomycetota</taxon>
        <taxon>Actinomycetes</taxon>
        <taxon>Micrococcales</taxon>
        <taxon>Microbacteriaceae</taxon>
        <taxon>Microbacterium</taxon>
    </lineage>
</organism>
<dbReference type="PANTHER" id="PTHR42796:SF4">
    <property type="entry name" value="FUMARYLACETOACETATE HYDROLASE DOMAIN-CONTAINING PROTEIN 2A"/>
    <property type="match status" value="1"/>
</dbReference>
<comment type="caution">
    <text evidence="4">The sequence shown here is derived from an EMBL/GenBank/DDBJ whole genome shotgun (WGS) entry which is preliminary data.</text>
</comment>
<evidence type="ECO:0000256" key="2">
    <source>
        <dbReference type="ARBA" id="ARBA00022723"/>
    </source>
</evidence>
<accession>A0ABV5SWK6</accession>
<dbReference type="Pfam" id="PF01557">
    <property type="entry name" value="FAA_hydrolase"/>
    <property type="match status" value="1"/>
</dbReference>
<evidence type="ECO:0000313" key="5">
    <source>
        <dbReference type="Proteomes" id="UP001589611"/>
    </source>
</evidence>
<dbReference type="InterPro" id="IPR036663">
    <property type="entry name" value="Fumarylacetoacetase_C_sf"/>
</dbReference>
<dbReference type="EMBL" id="JBHMBE010000001">
    <property type="protein sequence ID" value="MFB9644741.1"/>
    <property type="molecule type" value="Genomic_DNA"/>
</dbReference>
<dbReference type="SUPFAM" id="SSF56529">
    <property type="entry name" value="FAH"/>
    <property type="match status" value="1"/>
</dbReference>
<name>A0ABV5SWK6_9MICO</name>
<gene>
    <name evidence="4" type="ORF">ACFFPJ_02900</name>
</gene>
<dbReference type="Proteomes" id="UP001589611">
    <property type="component" value="Unassembled WGS sequence"/>
</dbReference>
<dbReference type="GO" id="GO:0016787">
    <property type="term" value="F:hydrolase activity"/>
    <property type="evidence" value="ECO:0007669"/>
    <property type="project" value="UniProtKB-KW"/>
</dbReference>
<reference evidence="4 5" key="1">
    <citation type="submission" date="2024-09" db="EMBL/GenBank/DDBJ databases">
        <authorList>
            <person name="Sun Q."/>
            <person name="Mori K."/>
        </authorList>
    </citation>
    <scope>NUCLEOTIDE SEQUENCE [LARGE SCALE GENOMIC DNA]</scope>
    <source>
        <strain evidence="4 5">JCM 1342</strain>
    </source>
</reference>
<proteinExistence type="inferred from homology"/>
<dbReference type="PANTHER" id="PTHR42796">
    <property type="entry name" value="FUMARYLACETOACETATE HYDROLASE DOMAIN-CONTAINING PROTEIN 2A-RELATED"/>
    <property type="match status" value="1"/>
</dbReference>
<comment type="similarity">
    <text evidence="1">Belongs to the FAH family.</text>
</comment>
<evidence type="ECO:0000259" key="3">
    <source>
        <dbReference type="Pfam" id="PF01557"/>
    </source>
</evidence>
<protein>
    <submittedName>
        <fullName evidence="4">Fumarylacetoacetate hydrolase family protein</fullName>
    </submittedName>
</protein>